<accession>A0A1G2MUC8</accession>
<proteinExistence type="predicted"/>
<dbReference type="InterPro" id="IPR012902">
    <property type="entry name" value="N_methyl_site"/>
</dbReference>
<evidence type="ECO:0000256" key="1">
    <source>
        <dbReference type="SAM" id="Phobius"/>
    </source>
</evidence>
<dbReference type="STRING" id="1802312.A3C06_04185"/>
<feature type="transmembrane region" description="Helical" evidence="1">
    <location>
        <begin position="12"/>
        <end position="32"/>
    </location>
</feature>
<sequence length="153" mass="16463">MQKGFTLIETLIYIALFGIILTGVITSAYPLITGAEKLSQRVTEEGEAAFVFHKIGWALSSSTAITLPATNTLKIKNVGGSYLWLHEGNAGIEIFETSNAGVTPSARDWILLTAERAFFSAFTASVVIGTPNAVSVAFSVNGEPYSQTYNVFY</sequence>
<comment type="caution">
    <text evidence="2">The sequence shown here is derived from an EMBL/GenBank/DDBJ whole genome shotgun (WGS) entry which is preliminary data.</text>
</comment>
<keyword evidence="1" id="KW-0472">Membrane</keyword>
<dbReference type="AlphaFoldDB" id="A0A1G2MUC8"/>
<keyword evidence="1" id="KW-0812">Transmembrane</keyword>
<gene>
    <name evidence="2" type="ORF">A3C06_04185</name>
</gene>
<reference evidence="2 3" key="1">
    <citation type="journal article" date="2016" name="Nat. Commun.">
        <title>Thousands of microbial genomes shed light on interconnected biogeochemical processes in an aquifer system.</title>
        <authorList>
            <person name="Anantharaman K."/>
            <person name="Brown C.T."/>
            <person name="Hug L.A."/>
            <person name="Sharon I."/>
            <person name="Castelle C.J."/>
            <person name="Probst A.J."/>
            <person name="Thomas B.C."/>
            <person name="Singh A."/>
            <person name="Wilkins M.J."/>
            <person name="Karaoz U."/>
            <person name="Brodie E.L."/>
            <person name="Williams K.H."/>
            <person name="Hubbard S.S."/>
            <person name="Banfield J.F."/>
        </authorList>
    </citation>
    <scope>NUCLEOTIDE SEQUENCE [LARGE SCALE GENOMIC DNA]</scope>
</reference>
<name>A0A1G2MUC8_9BACT</name>
<organism evidence="2 3">
    <name type="scientific">Candidatus Taylorbacteria bacterium RIFCSPHIGHO2_02_FULL_46_13</name>
    <dbReference type="NCBI Taxonomy" id="1802312"/>
    <lineage>
        <taxon>Bacteria</taxon>
        <taxon>Candidatus Tayloriibacteriota</taxon>
    </lineage>
</organism>
<dbReference type="Pfam" id="PF07963">
    <property type="entry name" value="N_methyl"/>
    <property type="match status" value="1"/>
</dbReference>
<evidence type="ECO:0008006" key="4">
    <source>
        <dbReference type="Google" id="ProtNLM"/>
    </source>
</evidence>
<evidence type="ECO:0000313" key="3">
    <source>
        <dbReference type="Proteomes" id="UP000177565"/>
    </source>
</evidence>
<dbReference type="Proteomes" id="UP000177565">
    <property type="component" value="Unassembled WGS sequence"/>
</dbReference>
<keyword evidence="1" id="KW-1133">Transmembrane helix</keyword>
<dbReference type="NCBIfam" id="TIGR02532">
    <property type="entry name" value="IV_pilin_GFxxxE"/>
    <property type="match status" value="1"/>
</dbReference>
<dbReference type="EMBL" id="MHRQ01000005">
    <property type="protein sequence ID" value="OHA27354.1"/>
    <property type="molecule type" value="Genomic_DNA"/>
</dbReference>
<evidence type="ECO:0000313" key="2">
    <source>
        <dbReference type="EMBL" id="OHA27354.1"/>
    </source>
</evidence>
<protein>
    <recommendedName>
        <fullName evidence="4">Prepilin-type N-terminal cleavage/methylation domain-containing protein</fullName>
    </recommendedName>
</protein>